<dbReference type="Gene3D" id="3.40.1580.10">
    <property type="entry name" value="SMI1/KNR4-like"/>
    <property type="match status" value="1"/>
</dbReference>
<feature type="compositionally biased region" description="Basic and acidic residues" evidence="1">
    <location>
        <begin position="1"/>
        <end position="19"/>
    </location>
</feature>
<dbReference type="RefSeq" id="WP_285732518.1">
    <property type="nucleotide sequence ID" value="NZ_BSSA01000001.1"/>
</dbReference>
<comment type="caution">
    <text evidence="3">The sequence shown here is derived from an EMBL/GenBank/DDBJ whole genome shotgun (WGS) entry which is preliminary data.</text>
</comment>
<dbReference type="InterPro" id="IPR018958">
    <property type="entry name" value="Knr4/Smi1-like_dom"/>
</dbReference>
<gene>
    <name evidence="3" type="ORF">Kpho02_02710</name>
</gene>
<dbReference type="SMART" id="SM00860">
    <property type="entry name" value="SMI1_KNR4"/>
    <property type="match status" value="1"/>
</dbReference>
<dbReference type="EMBL" id="BSSA01000001">
    <property type="protein sequence ID" value="GLW67972.1"/>
    <property type="molecule type" value="Genomic_DNA"/>
</dbReference>
<proteinExistence type="predicted"/>
<dbReference type="Proteomes" id="UP001165041">
    <property type="component" value="Unassembled WGS sequence"/>
</dbReference>
<evidence type="ECO:0000256" key="1">
    <source>
        <dbReference type="SAM" id="MobiDB-lite"/>
    </source>
</evidence>
<dbReference type="AlphaFoldDB" id="A0A9W6Q1L1"/>
<evidence type="ECO:0000313" key="3">
    <source>
        <dbReference type="EMBL" id="GLW67972.1"/>
    </source>
</evidence>
<evidence type="ECO:0000259" key="2">
    <source>
        <dbReference type="SMART" id="SM00860"/>
    </source>
</evidence>
<feature type="region of interest" description="Disordered" evidence="1">
    <location>
        <begin position="179"/>
        <end position="198"/>
    </location>
</feature>
<feature type="region of interest" description="Disordered" evidence="1">
    <location>
        <begin position="1"/>
        <end position="27"/>
    </location>
</feature>
<dbReference type="Pfam" id="PF09346">
    <property type="entry name" value="SMI1_KNR4"/>
    <property type="match status" value="1"/>
</dbReference>
<organism evidence="3 4">
    <name type="scientific">Kitasatospora phosalacinea</name>
    <dbReference type="NCBI Taxonomy" id="2065"/>
    <lineage>
        <taxon>Bacteria</taxon>
        <taxon>Bacillati</taxon>
        <taxon>Actinomycetota</taxon>
        <taxon>Actinomycetes</taxon>
        <taxon>Kitasatosporales</taxon>
        <taxon>Streptomycetaceae</taxon>
        <taxon>Kitasatospora</taxon>
    </lineage>
</organism>
<reference evidence="3" key="1">
    <citation type="submission" date="2023-02" db="EMBL/GenBank/DDBJ databases">
        <title>Kitasatospora phosalacinea NBRC 14627.</title>
        <authorList>
            <person name="Ichikawa N."/>
            <person name="Sato H."/>
            <person name="Tonouchi N."/>
        </authorList>
    </citation>
    <scope>NUCLEOTIDE SEQUENCE</scope>
    <source>
        <strain evidence="3">NBRC 14627</strain>
    </source>
</reference>
<sequence>MDHPRPSRDADHPFWDADRPAPPPLTESDRLAAEELLGVALPAALLDLLREQDGGPVADGCGAFPTDRPTSWAPDHVPFDLLHGAGRHPQVPFSLLDGPYLAAEWGLPPGLVPISGDGHHWIALDYRRCGPTGEPAVTWYDAESATELPLAPGFAAFRRGLTSPDAFDDFDDLEALEALDASDAAEPAADRPPGPAAG</sequence>
<protein>
    <recommendedName>
        <fullName evidence="2">Knr4/Smi1-like domain-containing protein</fullName>
    </recommendedName>
</protein>
<dbReference type="SUPFAM" id="SSF160631">
    <property type="entry name" value="SMI1/KNR4-like"/>
    <property type="match status" value="1"/>
</dbReference>
<dbReference type="InterPro" id="IPR037883">
    <property type="entry name" value="Knr4/Smi1-like_sf"/>
</dbReference>
<accession>A0A9W6Q1L1</accession>
<name>A0A9W6Q1L1_9ACTN</name>
<feature type="domain" description="Knr4/Smi1-like" evidence="2">
    <location>
        <begin position="24"/>
        <end position="160"/>
    </location>
</feature>
<evidence type="ECO:0000313" key="4">
    <source>
        <dbReference type="Proteomes" id="UP001165041"/>
    </source>
</evidence>